<proteinExistence type="predicted"/>
<protein>
    <submittedName>
        <fullName evidence="1">Uncharacterized protein</fullName>
    </submittedName>
</protein>
<dbReference type="Proteomes" id="UP001597196">
    <property type="component" value="Unassembled WGS sequence"/>
</dbReference>
<dbReference type="RefSeq" id="WP_203625508.1">
    <property type="nucleotide sequence ID" value="NZ_BOLQ01000001.1"/>
</dbReference>
<name>A0ABW4CFB8_9LACO</name>
<evidence type="ECO:0000313" key="1">
    <source>
        <dbReference type="EMBL" id="MFD1428633.1"/>
    </source>
</evidence>
<keyword evidence="2" id="KW-1185">Reference proteome</keyword>
<evidence type="ECO:0000313" key="2">
    <source>
        <dbReference type="Proteomes" id="UP001597196"/>
    </source>
</evidence>
<comment type="caution">
    <text evidence="1">The sequence shown here is derived from an EMBL/GenBank/DDBJ whole genome shotgun (WGS) entry which is preliminary data.</text>
</comment>
<dbReference type="EMBL" id="JBHTOC010000001">
    <property type="protein sequence ID" value="MFD1428633.1"/>
    <property type="molecule type" value="Genomic_DNA"/>
</dbReference>
<sequence>MPNIESKISADLLARLEENSKHEPMFDQTNIAQFEKNIDQLLNDEQVALAMRLMADA</sequence>
<gene>
    <name evidence="1" type="ORF">ACFQ4P_00035</name>
</gene>
<reference evidence="2" key="1">
    <citation type="journal article" date="2019" name="Int. J. Syst. Evol. Microbiol.">
        <title>The Global Catalogue of Microorganisms (GCM) 10K type strain sequencing project: providing services to taxonomists for standard genome sequencing and annotation.</title>
        <authorList>
            <consortium name="The Broad Institute Genomics Platform"/>
            <consortium name="The Broad Institute Genome Sequencing Center for Infectious Disease"/>
            <person name="Wu L."/>
            <person name="Ma J."/>
        </authorList>
    </citation>
    <scope>NUCLEOTIDE SEQUENCE [LARGE SCALE GENOMIC DNA]</scope>
    <source>
        <strain evidence="2">CCM 8980</strain>
    </source>
</reference>
<organism evidence="1 2">
    <name type="scientific">Lacticaseibacillus mingshuiensis</name>
    <dbReference type="NCBI Taxonomy" id="2799574"/>
    <lineage>
        <taxon>Bacteria</taxon>
        <taxon>Bacillati</taxon>
        <taxon>Bacillota</taxon>
        <taxon>Bacilli</taxon>
        <taxon>Lactobacillales</taxon>
        <taxon>Lactobacillaceae</taxon>
        <taxon>Lacticaseibacillus</taxon>
    </lineage>
</organism>
<accession>A0ABW4CFB8</accession>